<evidence type="ECO:0000313" key="7">
    <source>
        <dbReference type="Proteomes" id="UP000612956"/>
    </source>
</evidence>
<dbReference type="EC" id="2.1.1.37" evidence="1"/>
<gene>
    <name evidence="6" type="primary">dcm</name>
    <name evidence="6" type="ORF">GCM10011591_46480</name>
</gene>
<evidence type="ECO:0000256" key="4">
    <source>
        <dbReference type="ARBA" id="ARBA00022691"/>
    </source>
</evidence>
<keyword evidence="5" id="KW-0680">Restriction system</keyword>
<evidence type="ECO:0000256" key="2">
    <source>
        <dbReference type="ARBA" id="ARBA00022603"/>
    </source>
</evidence>
<protein>
    <recommendedName>
        <fullName evidence="1">DNA (cytosine-5-)-methyltransferase</fullName>
        <ecNumber evidence="1">2.1.1.37</ecNumber>
    </recommendedName>
</protein>
<dbReference type="AlphaFoldDB" id="A0A917QV18"/>
<organism evidence="6 7">
    <name type="scientific">Nocardia camponoti</name>
    <dbReference type="NCBI Taxonomy" id="1616106"/>
    <lineage>
        <taxon>Bacteria</taxon>
        <taxon>Bacillati</taxon>
        <taxon>Actinomycetota</taxon>
        <taxon>Actinomycetes</taxon>
        <taxon>Mycobacteriales</taxon>
        <taxon>Nocardiaceae</taxon>
        <taxon>Nocardia</taxon>
    </lineage>
</organism>
<keyword evidence="2 6" id="KW-0489">Methyltransferase</keyword>
<evidence type="ECO:0000256" key="1">
    <source>
        <dbReference type="ARBA" id="ARBA00011975"/>
    </source>
</evidence>
<keyword evidence="3" id="KW-0808">Transferase</keyword>
<dbReference type="EMBL" id="BMMW01000007">
    <property type="protein sequence ID" value="GGK69058.1"/>
    <property type="molecule type" value="Genomic_DNA"/>
</dbReference>
<keyword evidence="4" id="KW-0949">S-adenosyl-L-methionine</keyword>
<dbReference type="InterPro" id="IPR050750">
    <property type="entry name" value="C5-MTase"/>
</dbReference>
<dbReference type="PANTHER" id="PTHR46098:SF1">
    <property type="entry name" value="TRNA (CYTOSINE(38)-C(5))-METHYLTRANSFERASE"/>
    <property type="match status" value="1"/>
</dbReference>
<dbReference type="SUPFAM" id="SSF53335">
    <property type="entry name" value="S-adenosyl-L-methionine-dependent methyltransferases"/>
    <property type="match status" value="1"/>
</dbReference>
<evidence type="ECO:0000256" key="5">
    <source>
        <dbReference type="ARBA" id="ARBA00022747"/>
    </source>
</evidence>
<evidence type="ECO:0000313" key="6">
    <source>
        <dbReference type="EMBL" id="GGK69058.1"/>
    </source>
</evidence>
<dbReference type="Proteomes" id="UP000612956">
    <property type="component" value="Unassembled WGS sequence"/>
</dbReference>
<reference evidence="6" key="2">
    <citation type="submission" date="2020-09" db="EMBL/GenBank/DDBJ databases">
        <authorList>
            <person name="Sun Q."/>
            <person name="Zhou Y."/>
        </authorList>
    </citation>
    <scope>NUCLEOTIDE SEQUENCE</scope>
    <source>
        <strain evidence="6">CGMCC 4.7278</strain>
    </source>
</reference>
<dbReference type="Pfam" id="PF00145">
    <property type="entry name" value="DNA_methylase"/>
    <property type="match status" value="1"/>
</dbReference>
<dbReference type="RefSeq" id="WP_188831208.1">
    <property type="nucleotide sequence ID" value="NZ_BMMW01000007.1"/>
</dbReference>
<dbReference type="PANTHER" id="PTHR46098">
    <property type="entry name" value="TRNA (CYTOSINE(38)-C(5))-METHYLTRANSFERASE"/>
    <property type="match status" value="1"/>
</dbReference>
<comment type="caution">
    <text evidence="6">The sequence shown here is derived from an EMBL/GenBank/DDBJ whole genome shotgun (WGS) entry which is preliminary data.</text>
</comment>
<dbReference type="GO" id="GO:0032259">
    <property type="term" value="P:methylation"/>
    <property type="evidence" value="ECO:0007669"/>
    <property type="project" value="UniProtKB-KW"/>
</dbReference>
<dbReference type="GO" id="GO:0003886">
    <property type="term" value="F:DNA (cytosine-5-)-methyltransferase activity"/>
    <property type="evidence" value="ECO:0007669"/>
    <property type="project" value="UniProtKB-EC"/>
</dbReference>
<dbReference type="Gene3D" id="3.40.50.150">
    <property type="entry name" value="Vaccinia Virus protein VP39"/>
    <property type="match status" value="1"/>
</dbReference>
<sequence length="556" mass="61305">MLTVMDWFCGAGGSSQGAHAVPGVTVTRAANHWTKAIETHSANFPETDHWIGDIREAPVDKWPVVDIFWASPECPKWSAARGVRRDFDATMQDGLFDLVERDEEAERSRALMEEVPGYLRGVIERGGRVRAGIVENVVEVRSWDQWDRWIGEIRALGYHTKVIALNSMHAQPVRTQPAPQSRDRLYVAYWCRSLGRTPDWNKWLRPVAFCETCDEWINAVQVFKKERADMGRYRQQYTYKCPHVSCRNAVVEPPAVPAAAAIDWSLTGTRIGDRDRPLAPKTMARITAGLARYASATPMMVPAGGTWRDDATQVTDPMAARTTRENDGLAIPAPFLALLRSDRPRTIGLHEQLATIVADGSNHGLVVPPLMVPMEGRDGKDAQLADAPLRTQTTRNETGIAFWPFIAEMRGGGSDARPVTDALATVTASGNHHGLVTPPANIPADVWRSLLVPYYGTGRARQIGEPVGAVSTRDRYALVDVIAADVDIDDVRFRMLEPHEIGTAMAFGPTYTVLGTKRQKVRQYGNAVTPPAAEILISALVEAITGEELDRYALAA</sequence>
<reference evidence="6" key="1">
    <citation type="journal article" date="2014" name="Int. J. Syst. Evol. Microbiol.">
        <title>Complete genome sequence of Corynebacterium casei LMG S-19264T (=DSM 44701T), isolated from a smear-ripened cheese.</title>
        <authorList>
            <consortium name="US DOE Joint Genome Institute (JGI-PGF)"/>
            <person name="Walter F."/>
            <person name="Albersmeier A."/>
            <person name="Kalinowski J."/>
            <person name="Ruckert C."/>
        </authorList>
    </citation>
    <scope>NUCLEOTIDE SEQUENCE</scope>
    <source>
        <strain evidence="6">CGMCC 4.7278</strain>
    </source>
</reference>
<proteinExistence type="predicted"/>
<name>A0A917QV18_9NOCA</name>
<keyword evidence="7" id="KW-1185">Reference proteome</keyword>
<dbReference type="GO" id="GO:0009307">
    <property type="term" value="P:DNA restriction-modification system"/>
    <property type="evidence" value="ECO:0007669"/>
    <property type="project" value="UniProtKB-KW"/>
</dbReference>
<accession>A0A917QV18</accession>
<dbReference type="InterPro" id="IPR001525">
    <property type="entry name" value="C5_MeTfrase"/>
</dbReference>
<dbReference type="InterPro" id="IPR029063">
    <property type="entry name" value="SAM-dependent_MTases_sf"/>
</dbReference>
<evidence type="ECO:0000256" key="3">
    <source>
        <dbReference type="ARBA" id="ARBA00022679"/>
    </source>
</evidence>